<evidence type="ECO:0000313" key="4">
    <source>
        <dbReference type="Proteomes" id="UP000638311"/>
    </source>
</evidence>
<name>A0A6B1XCX6_BIFLN</name>
<dbReference type="GO" id="GO:0009253">
    <property type="term" value="P:peptidoglycan catabolic process"/>
    <property type="evidence" value="ECO:0007669"/>
    <property type="project" value="InterPro"/>
</dbReference>
<accession>A0A6B1XCX6</accession>
<evidence type="ECO:0000256" key="1">
    <source>
        <dbReference type="ARBA" id="ARBA00010646"/>
    </source>
</evidence>
<feature type="non-terminal residue" evidence="3">
    <location>
        <position position="94"/>
    </location>
</feature>
<evidence type="ECO:0000256" key="2">
    <source>
        <dbReference type="SAM" id="SignalP"/>
    </source>
</evidence>
<feature type="signal peptide" evidence="2">
    <location>
        <begin position="1"/>
        <end position="26"/>
    </location>
</feature>
<dbReference type="SUPFAM" id="SSF51445">
    <property type="entry name" value="(Trans)glycosidases"/>
    <property type="match status" value="1"/>
</dbReference>
<keyword evidence="2" id="KW-0732">Signal</keyword>
<sequence length="94" mass="10515">MGIKRLSWLVGTAVVATLGMQITVQAQGHAVVDISEWQGQLSPSQVQAMKSQVLFVINRRQYGLNYVDRDAANNTALYVRYGIPFGEYDFSQFT</sequence>
<dbReference type="PROSITE" id="PS51904">
    <property type="entry name" value="GLYCOSYL_HYDROL_F25_2"/>
    <property type="match status" value="1"/>
</dbReference>
<feature type="chain" id="PRO_5025484326" evidence="2">
    <location>
        <begin position="27"/>
        <end position="94"/>
    </location>
</feature>
<evidence type="ECO:0000313" key="3">
    <source>
        <dbReference type="EMBL" id="MZU09496.1"/>
    </source>
</evidence>
<dbReference type="InterPro" id="IPR017853">
    <property type="entry name" value="GH"/>
</dbReference>
<keyword evidence="3" id="KW-0378">Hydrolase</keyword>
<reference evidence="3" key="1">
    <citation type="journal article" date="2019" name="Nat. Med.">
        <title>A library of human gut bacterial isolates paired with longitudinal multiomics data enables mechanistic microbiome research.</title>
        <authorList>
            <person name="Poyet M."/>
            <person name="Groussin M."/>
            <person name="Gibbons S.M."/>
            <person name="Avila-Pacheco J."/>
            <person name="Jiang X."/>
            <person name="Kearney S.M."/>
            <person name="Perrotta A.R."/>
            <person name="Berdy B."/>
            <person name="Zhao S."/>
            <person name="Lieberman T.D."/>
            <person name="Swanson P.K."/>
            <person name="Smith M."/>
            <person name="Roesemann S."/>
            <person name="Alexander J.E."/>
            <person name="Rich S.A."/>
            <person name="Livny J."/>
            <person name="Vlamakis H."/>
            <person name="Clish C."/>
            <person name="Bullock K."/>
            <person name="Deik A."/>
            <person name="Scott J."/>
            <person name="Pierce K.A."/>
            <person name="Xavier R.J."/>
            <person name="Alm E.J."/>
        </authorList>
    </citation>
    <scope>NUCLEOTIDE SEQUENCE</scope>
    <source>
        <strain evidence="3">BIOML-A409</strain>
    </source>
</reference>
<dbReference type="GO" id="GO:0016998">
    <property type="term" value="P:cell wall macromolecule catabolic process"/>
    <property type="evidence" value="ECO:0007669"/>
    <property type="project" value="InterPro"/>
</dbReference>
<dbReference type="GO" id="GO:0003796">
    <property type="term" value="F:lysozyme activity"/>
    <property type="evidence" value="ECO:0007669"/>
    <property type="project" value="InterPro"/>
</dbReference>
<dbReference type="InterPro" id="IPR002053">
    <property type="entry name" value="Glyco_hydro_25"/>
</dbReference>
<gene>
    <name evidence="3" type="ORF">GUA24_11260</name>
</gene>
<dbReference type="AlphaFoldDB" id="A0A6B1XCX6"/>
<dbReference type="Proteomes" id="UP000638311">
    <property type="component" value="Unassembled WGS sequence"/>
</dbReference>
<proteinExistence type="inferred from homology"/>
<comment type="similarity">
    <text evidence="1">Belongs to the glycosyl hydrolase 25 family.</text>
</comment>
<protein>
    <submittedName>
        <fullName evidence="3">Glycosyl hydrolase</fullName>
    </submittedName>
</protein>
<dbReference type="Gene3D" id="3.20.20.80">
    <property type="entry name" value="Glycosidases"/>
    <property type="match status" value="1"/>
</dbReference>
<comment type="caution">
    <text evidence="3">The sequence shown here is derived from an EMBL/GenBank/DDBJ whole genome shotgun (WGS) entry which is preliminary data.</text>
</comment>
<dbReference type="EMBL" id="WXDR01000069">
    <property type="protein sequence ID" value="MZU09496.1"/>
    <property type="molecule type" value="Genomic_DNA"/>
</dbReference>
<organism evidence="3 4">
    <name type="scientific">Bifidobacterium longum</name>
    <dbReference type="NCBI Taxonomy" id="216816"/>
    <lineage>
        <taxon>Bacteria</taxon>
        <taxon>Bacillati</taxon>
        <taxon>Actinomycetota</taxon>
        <taxon>Actinomycetes</taxon>
        <taxon>Bifidobacteriales</taxon>
        <taxon>Bifidobacteriaceae</taxon>
        <taxon>Bifidobacterium</taxon>
    </lineage>
</organism>